<evidence type="ECO:0000313" key="6">
    <source>
        <dbReference type="EMBL" id="CAG9313732.1"/>
    </source>
</evidence>
<evidence type="ECO:0000313" key="7">
    <source>
        <dbReference type="Proteomes" id="UP001162131"/>
    </source>
</evidence>
<dbReference type="GO" id="GO:0016020">
    <property type="term" value="C:membrane"/>
    <property type="evidence" value="ECO:0007669"/>
    <property type="project" value="UniProtKB-SubCell"/>
</dbReference>
<feature type="transmembrane region" description="Helical" evidence="5">
    <location>
        <begin position="62"/>
        <end position="86"/>
    </location>
</feature>
<gene>
    <name evidence="6" type="ORF">BSTOLATCC_MIC9537</name>
</gene>
<protein>
    <submittedName>
        <fullName evidence="6">Uncharacterized protein</fullName>
    </submittedName>
</protein>
<keyword evidence="7" id="KW-1185">Reference proteome</keyword>
<dbReference type="Proteomes" id="UP001162131">
    <property type="component" value="Unassembled WGS sequence"/>
</dbReference>
<feature type="transmembrane region" description="Helical" evidence="5">
    <location>
        <begin position="130"/>
        <end position="149"/>
    </location>
</feature>
<comment type="caution">
    <text evidence="6">The sequence shown here is derived from an EMBL/GenBank/DDBJ whole genome shotgun (WGS) entry which is preliminary data.</text>
</comment>
<sequence length="208" mass="23152">MASLAMKAIGSKLSSNFSTSTISEHNSHIDWHDYNFPPCLKLIHFRLSDFQGNEKALIKKIYVSWILLTIVLSINIISTIVLSATVLPGIDILFTFLNFIIGMVLGTFTFFWGYYGIAKKDSSHLRKFKIGAVILVILYILASCLPFGAFNGWARIPVLNDKSGGAADFGVAMCIIESLIYTVNAGLLAYCIYLVQTDAYDDQSRNFR</sequence>
<reference evidence="6" key="1">
    <citation type="submission" date="2021-09" db="EMBL/GenBank/DDBJ databases">
        <authorList>
            <consortium name="AG Swart"/>
            <person name="Singh M."/>
            <person name="Singh A."/>
            <person name="Seah K."/>
            <person name="Emmerich C."/>
        </authorList>
    </citation>
    <scope>NUCLEOTIDE SEQUENCE</scope>
    <source>
        <strain evidence="6">ATCC30299</strain>
    </source>
</reference>
<keyword evidence="3 5" id="KW-1133">Transmembrane helix</keyword>
<evidence type="ECO:0000256" key="5">
    <source>
        <dbReference type="SAM" id="Phobius"/>
    </source>
</evidence>
<evidence type="ECO:0000256" key="2">
    <source>
        <dbReference type="ARBA" id="ARBA00022692"/>
    </source>
</evidence>
<dbReference type="Pfam" id="PF04144">
    <property type="entry name" value="SCAMP"/>
    <property type="match status" value="1"/>
</dbReference>
<evidence type="ECO:0000256" key="3">
    <source>
        <dbReference type="ARBA" id="ARBA00022989"/>
    </source>
</evidence>
<evidence type="ECO:0000256" key="4">
    <source>
        <dbReference type="ARBA" id="ARBA00023136"/>
    </source>
</evidence>
<feature type="transmembrane region" description="Helical" evidence="5">
    <location>
        <begin position="169"/>
        <end position="195"/>
    </location>
</feature>
<dbReference type="GO" id="GO:0015031">
    <property type="term" value="P:protein transport"/>
    <property type="evidence" value="ECO:0007669"/>
    <property type="project" value="InterPro"/>
</dbReference>
<accession>A0AAU9IKG0</accession>
<name>A0AAU9IKG0_9CILI</name>
<dbReference type="AlphaFoldDB" id="A0AAU9IKG0"/>
<keyword evidence="2 5" id="KW-0812">Transmembrane</keyword>
<organism evidence="6 7">
    <name type="scientific">Blepharisma stoltei</name>
    <dbReference type="NCBI Taxonomy" id="1481888"/>
    <lineage>
        <taxon>Eukaryota</taxon>
        <taxon>Sar</taxon>
        <taxon>Alveolata</taxon>
        <taxon>Ciliophora</taxon>
        <taxon>Postciliodesmatophora</taxon>
        <taxon>Heterotrichea</taxon>
        <taxon>Heterotrichida</taxon>
        <taxon>Blepharismidae</taxon>
        <taxon>Blepharisma</taxon>
    </lineage>
</organism>
<proteinExistence type="predicted"/>
<dbReference type="EMBL" id="CAJZBQ010000011">
    <property type="protein sequence ID" value="CAG9313732.1"/>
    <property type="molecule type" value="Genomic_DNA"/>
</dbReference>
<evidence type="ECO:0000256" key="1">
    <source>
        <dbReference type="ARBA" id="ARBA00004141"/>
    </source>
</evidence>
<comment type="subcellular location">
    <subcellularLocation>
        <location evidence="1">Membrane</location>
        <topology evidence="1">Multi-pass membrane protein</topology>
    </subcellularLocation>
</comment>
<feature type="transmembrane region" description="Helical" evidence="5">
    <location>
        <begin position="92"/>
        <end position="118"/>
    </location>
</feature>
<keyword evidence="4 5" id="KW-0472">Membrane</keyword>
<dbReference type="InterPro" id="IPR007273">
    <property type="entry name" value="SCAMP"/>
</dbReference>